<dbReference type="GO" id="GO:0070485">
    <property type="term" value="P:dehydro-D-arabinono-1,4-lactone biosynthetic process"/>
    <property type="evidence" value="ECO:0007669"/>
    <property type="project" value="TreeGrafter"/>
</dbReference>
<gene>
    <name evidence="3" type="primary">ARA2</name>
    <name evidence="3" type="ORF">DEBR0S4_10484G</name>
</gene>
<feature type="domain" description="NADP-dependent oxidoreductase" evidence="2">
    <location>
        <begin position="17"/>
        <end position="304"/>
    </location>
</feature>
<evidence type="ECO:0000256" key="1">
    <source>
        <dbReference type="ARBA" id="ARBA00023002"/>
    </source>
</evidence>
<evidence type="ECO:0000259" key="2">
    <source>
        <dbReference type="Pfam" id="PF00248"/>
    </source>
</evidence>
<keyword evidence="1" id="KW-0560">Oxidoreductase</keyword>
<dbReference type="AlphaFoldDB" id="A0A7D9CZV8"/>
<dbReference type="Gene3D" id="3.20.20.100">
    <property type="entry name" value="NADP-dependent oxidoreductase domain"/>
    <property type="match status" value="1"/>
</dbReference>
<sequence>MSLKLQKVKGTLDGISPLIIGGAVFNTQYNDNPSSMPVKNLLLTAFQNGINAIDTSPYYGPSEIILGEALSELISVDKFITRDNFYLCTKVGRIQLDEFDYSPNWIRNSISRSLSRFNTTYLDVVFLHDVEFVELDGIYAALKVLMQLKKEGKIRYVGISGYPVDFLYKVAKSVRNMPETGSLDIVMSYSNMCLQNVTLLNYYDKFIQDTGIKLLDNASILSMSLLRSQKTRNFHPGSSALKERCNELARILRNKYNVELADLATRFAIRMWSDKQGRTVIGVSTISELEDALKQYRLVMSRQQDESDDRLIKFSQKFLGEHFNETWSSGINHDQGI</sequence>
<dbReference type="EMBL" id="CABFWN010000004">
    <property type="protein sequence ID" value="VUG19099.1"/>
    <property type="molecule type" value="Genomic_DNA"/>
</dbReference>
<dbReference type="InterPro" id="IPR036812">
    <property type="entry name" value="NAD(P)_OxRdtase_dom_sf"/>
</dbReference>
<protein>
    <submittedName>
        <fullName evidence="3">DEBR0S4_10484g1_1</fullName>
    </submittedName>
</protein>
<reference evidence="3 4" key="1">
    <citation type="submission" date="2019-07" db="EMBL/GenBank/DDBJ databases">
        <authorList>
            <person name="Friedrich A."/>
            <person name="Schacherer J."/>
        </authorList>
    </citation>
    <scope>NUCLEOTIDE SEQUENCE [LARGE SCALE GENOMIC DNA]</scope>
</reference>
<dbReference type="InterPro" id="IPR023210">
    <property type="entry name" value="NADP_OxRdtase_dom"/>
</dbReference>
<dbReference type="GO" id="GO:0045290">
    <property type="term" value="F:D-arabinose 1-dehydrogenase [NAD(P)+] activity"/>
    <property type="evidence" value="ECO:0007669"/>
    <property type="project" value="TreeGrafter"/>
</dbReference>
<name>A0A7D9CZV8_DEKBR</name>
<organism evidence="3 4">
    <name type="scientific">Dekkera bruxellensis</name>
    <name type="common">Brettanomyces custersii</name>
    <dbReference type="NCBI Taxonomy" id="5007"/>
    <lineage>
        <taxon>Eukaryota</taxon>
        <taxon>Fungi</taxon>
        <taxon>Dikarya</taxon>
        <taxon>Ascomycota</taxon>
        <taxon>Saccharomycotina</taxon>
        <taxon>Pichiomycetes</taxon>
        <taxon>Pichiales</taxon>
        <taxon>Pichiaceae</taxon>
        <taxon>Brettanomyces</taxon>
    </lineage>
</organism>
<proteinExistence type="predicted"/>
<dbReference type="Proteomes" id="UP000478008">
    <property type="component" value="Unassembled WGS sequence"/>
</dbReference>
<accession>A0A7D9CZV8</accession>
<evidence type="ECO:0000313" key="3">
    <source>
        <dbReference type="EMBL" id="VUG19099.1"/>
    </source>
</evidence>
<dbReference type="SUPFAM" id="SSF51430">
    <property type="entry name" value="NAD(P)-linked oxidoreductase"/>
    <property type="match status" value="1"/>
</dbReference>
<dbReference type="PANTHER" id="PTHR42686:SF1">
    <property type="entry name" value="GH17980P-RELATED"/>
    <property type="match status" value="1"/>
</dbReference>
<keyword evidence="4" id="KW-1185">Reference proteome</keyword>
<evidence type="ECO:0000313" key="4">
    <source>
        <dbReference type="Proteomes" id="UP000478008"/>
    </source>
</evidence>
<dbReference type="InterPro" id="IPR020471">
    <property type="entry name" value="AKR"/>
</dbReference>
<dbReference type="PANTHER" id="PTHR42686">
    <property type="entry name" value="GH17980P-RELATED"/>
    <property type="match status" value="1"/>
</dbReference>
<dbReference type="Pfam" id="PF00248">
    <property type="entry name" value="Aldo_ket_red"/>
    <property type="match status" value="1"/>
</dbReference>
<dbReference type="GO" id="GO:0005829">
    <property type="term" value="C:cytosol"/>
    <property type="evidence" value="ECO:0007669"/>
    <property type="project" value="TreeGrafter"/>
</dbReference>